<gene>
    <name evidence="15" type="ORF">MalAC0309_2673</name>
</gene>
<dbReference type="GO" id="GO:0046654">
    <property type="term" value="P:tetrahydrofolate biosynthetic process"/>
    <property type="evidence" value="ECO:0007669"/>
    <property type="project" value="UniProtKB-UniRule"/>
</dbReference>
<dbReference type="GO" id="GO:0046656">
    <property type="term" value="P:folic acid biosynthetic process"/>
    <property type="evidence" value="ECO:0007669"/>
    <property type="project" value="UniProtKB-UniRule"/>
</dbReference>
<dbReference type="SUPFAM" id="SSF55083">
    <property type="entry name" value="6-hydroxymethyl-7,8-dihydropterin pyrophosphokinase, HPPK"/>
    <property type="match status" value="1"/>
</dbReference>
<dbReference type="PANTHER" id="PTHR43071">
    <property type="entry name" value="2-AMINO-4-HYDROXY-6-HYDROXYMETHYLDIHYDROPTERIDINE PYROPHOSPHOKINASE"/>
    <property type="match status" value="1"/>
</dbReference>
<dbReference type="Gene3D" id="3.30.1130.10">
    <property type="match status" value="1"/>
</dbReference>
<evidence type="ECO:0000256" key="11">
    <source>
        <dbReference type="ARBA" id="ARBA00022909"/>
    </source>
</evidence>
<dbReference type="EC" id="4.1.2.25" evidence="13"/>
<comment type="similarity">
    <text evidence="5 13">Belongs to the DHNA family.</text>
</comment>
<dbReference type="Gene3D" id="3.30.70.560">
    <property type="entry name" value="7,8-Dihydro-6-hydroxymethylpterin-pyrophosphokinase HPPK"/>
    <property type="match status" value="1"/>
</dbReference>
<feature type="domain" description="Dihydroneopterin aldolase/epimerase" evidence="14">
    <location>
        <begin position="10"/>
        <end position="122"/>
    </location>
</feature>
<dbReference type="InterPro" id="IPR006157">
    <property type="entry name" value="FolB_dom"/>
</dbReference>
<keyword evidence="11 13" id="KW-0289">Folate biosynthesis</keyword>
<dbReference type="Proteomes" id="UP000218965">
    <property type="component" value="Chromosome"/>
</dbReference>
<evidence type="ECO:0000256" key="5">
    <source>
        <dbReference type="ARBA" id="ARBA00005708"/>
    </source>
</evidence>
<evidence type="ECO:0000313" key="16">
    <source>
        <dbReference type="Proteomes" id="UP000218965"/>
    </source>
</evidence>
<keyword evidence="10" id="KW-0067">ATP-binding</keyword>
<comment type="pathway">
    <text evidence="3 13">Cofactor biosynthesis; tetrahydrofolate biosynthesis; 2-amino-4-hydroxy-6-hydroxymethyl-7,8-dihydropteridine diphosphate from 7,8-dihydroneopterin triphosphate: step 3/4.</text>
</comment>
<dbReference type="CDD" id="cd00534">
    <property type="entry name" value="DHNA_DHNTPE"/>
    <property type="match status" value="1"/>
</dbReference>
<evidence type="ECO:0000256" key="8">
    <source>
        <dbReference type="ARBA" id="ARBA00022741"/>
    </source>
</evidence>
<reference evidence="16" key="1">
    <citation type="submission" date="2015-12" db="EMBL/GenBank/DDBJ databases">
        <authorList>
            <person name="Shamseldin A."/>
            <person name="Moawad H."/>
            <person name="Abd El-Rahim W.M."/>
            <person name="Sadowsky M.J."/>
        </authorList>
    </citation>
    <scope>NUCLEOTIDE SEQUENCE [LARGE SCALE GENOMIC DNA]</scope>
    <source>
        <strain evidence="16">JAM AC0309</strain>
    </source>
</reference>
<dbReference type="EC" id="2.7.6.3" evidence="13"/>
<keyword evidence="7" id="KW-0808">Transferase</keyword>
<dbReference type="NCBIfam" id="TIGR01498">
    <property type="entry name" value="folK"/>
    <property type="match status" value="1"/>
</dbReference>
<dbReference type="Pfam" id="PF02152">
    <property type="entry name" value="FolB"/>
    <property type="match status" value="1"/>
</dbReference>
<evidence type="ECO:0000256" key="4">
    <source>
        <dbReference type="ARBA" id="ARBA00005051"/>
    </source>
</evidence>
<dbReference type="NCBIfam" id="TIGR00526">
    <property type="entry name" value="folB_dom"/>
    <property type="match status" value="1"/>
</dbReference>
<dbReference type="InterPro" id="IPR035907">
    <property type="entry name" value="Hppk_sf"/>
</dbReference>
<keyword evidence="12 13" id="KW-0456">Lyase</keyword>
<dbReference type="AlphaFoldDB" id="A0A0U4NZ79"/>
<evidence type="ECO:0000256" key="3">
    <source>
        <dbReference type="ARBA" id="ARBA00005013"/>
    </source>
</evidence>
<dbReference type="SMART" id="SM00905">
    <property type="entry name" value="FolB"/>
    <property type="match status" value="1"/>
</dbReference>
<evidence type="ECO:0000259" key="14">
    <source>
        <dbReference type="SMART" id="SM00905"/>
    </source>
</evidence>
<dbReference type="GO" id="GO:0003848">
    <property type="term" value="F:2-amino-4-hydroxy-6-hydroxymethyldihydropteridine diphosphokinase activity"/>
    <property type="evidence" value="ECO:0007669"/>
    <property type="project" value="UniProtKB-EC"/>
</dbReference>
<comment type="catalytic activity">
    <reaction evidence="2 13">
        <text>7,8-dihydroneopterin = 6-hydroxymethyl-7,8-dihydropterin + glycolaldehyde</text>
        <dbReference type="Rhea" id="RHEA:10540"/>
        <dbReference type="ChEBI" id="CHEBI:17001"/>
        <dbReference type="ChEBI" id="CHEBI:17071"/>
        <dbReference type="ChEBI" id="CHEBI:44841"/>
        <dbReference type="EC" id="4.1.2.25"/>
    </reaction>
</comment>
<sequence length="299" mass="31824">MTGDPSPDTITLTGVTATGFHGVYADERRDGQRFVVDVALHLDLAPAAASDDVADTVHYGELADDLVAAIERDPVDLIETLADRLAAVCLARDGVHRATVTVHKPEAPIAVPFGDVAVTVTRDAEPVRAVIALGANLGDRTAALDDAIRALSALPATRMVAHSRWHDSVALTPAGPDPSKPGYLNGVALIDTALAPTHLLHHLLRIEREHGRDRGAHVARWADRTLDLDLIQYGEVVRDDARLTLPHPRAHERDFVLAPWLDIDPDARLTTRGRVADLLAALRASARDAAAADASGGAP</sequence>
<comment type="function">
    <text evidence="13">Catalyzes the conversion of 7,8-dihydroneopterin to 6-hydroxymethyl-7,8-dihydropterin.</text>
</comment>
<evidence type="ECO:0000256" key="9">
    <source>
        <dbReference type="ARBA" id="ARBA00022777"/>
    </source>
</evidence>
<dbReference type="GO" id="GO:0016301">
    <property type="term" value="F:kinase activity"/>
    <property type="evidence" value="ECO:0007669"/>
    <property type="project" value="UniProtKB-KW"/>
</dbReference>
<dbReference type="InterPro" id="IPR000550">
    <property type="entry name" value="Hppk"/>
</dbReference>
<evidence type="ECO:0000256" key="12">
    <source>
        <dbReference type="ARBA" id="ARBA00023239"/>
    </source>
</evidence>
<dbReference type="FunFam" id="3.30.1130.10:FF:000003">
    <property type="entry name" value="7,8-dihydroneopterin aldolase"/>
    <property type="match status" value="1"/>
</dbReference>
<evidence type="ECO:0000256" key="10">
    <source>
        <dbReference type="ARBA" id="ARBA00022840"/>
    </source>
</evidence>
<evidence type="ECO:0000256" key="1">
    <source>
        <dbReference type="ARBA" id="ARBA00000198"/>
    </source>
</evidence>
<dbReference type="PANTHER" id="PTHR43071:SF1">
    <property type="entry name" value="2-AMINO-4-HYDROXY-6-HYDROXYMETHYLDIHYDROPTERIDINE PYROPHOSPHOKINASE"/>
    <property type="match status" value="1"/>
</dbReference>
<comment type="similarity">
    <text evidence="6">In the N-terminal section; belongs to the DHNA family.</text>
</comment>
<protein>
    <recommendedName>
        <fullName evidence="13">Bifunctional folate synthesis protein</fullName>
    </recommendedName>
    <domain>
        <recommendedName>
            <fullName evidence="13">Dihydroneopterin aldolase</fullName>
            <shortName evidence="13">DHNA</shortName>
            <ecNumber evidence="13">4.1.2.25</ecNumber>
        </recommendedName>
        <alternativeName>
            <fullName evidence="13">7,8-dihydroneopterin aldolase</fullName>
        </alternativeName>
    </domain>
    <domain>
        <recommendedName>
            <fullName evidence="13">2-amino-4-hydroxy-6-hydroxymethyldihydropteridine pyrophosphokinase</fullName>
            <ecNumber evidence="13">2.7.6.3</ecNumber>
        </recommendedName>
        <alternativeName>
            <fullName evidence="13">6-hydroxymethyl-7,8-dihydropterin pyrophosphokinase</fullName>
            <shortName evidence="13">PPPK</shortName>
        </alternativeName>
        <alternativeName>
            <fullName evidence="13">7,8-dihydro-6-hydroxymethylpterin pyrophosphokinase</fullName>
            <shortName evidence="13">HPPK</shortName>
        </alternativeName>
    </domain>
</protein>
<keyword evidence="8" id="KW-0547">Nucleotide-binding</keyword>
<reference evidence="15 16" key="2">
    <citation type="submission" date="2016-01" db="EMBL/GenBank/DDBJ databases">
        <title>Microcella alkaliphila JAM AC0309 whole genome shotgun sequence.</title>
        <authorList>
            <person name="Kurata A."/>
            <person name="Hirose Y."/>
            <person name="Kishimoto N."/>
            <person name="Kobayashi T."/>
        </authorList>
    </citation>
    <scope>NUCLEOTIDE SEQUENCE [LARGE SCALE GENOMIC DNA]</scope>
    <source>
        <strain evidence="15 16">JAM AC0309</strain>
    </source>
</reference>
<dbReference type="GO" id="GO:0004150">
    <property type="term" value="F:dihydroneopterin aldolase activity"/>
    <property type="evidence" value="ECO:0007669"/>
    <property type="project" value="UniProtKB-UniRule"/>
</dbReference>
<dbReference type="Pfam" id="PF01288">
    <property type="entry name" value="HPPK"/>
    <property type="match status" value="1"/>
</dbReference>
<evidence type="ECO:0000256" key="2">
    <source>
        <dbReference type="ARBA" id="ARBA00001353"/>
    </source>
</evidence>
<proteinExistence type="inferred from homology"/>
<comment type="catalytic activity">
    <reaction evidence="1">
        <text>6-hydroxymethyl-7,8-dihydropterin + ATP = (7,8-dihydropterin-6-yl)methyl diphosphate + AMP + H(+)</text>
        <dbReference type="Rhea" id="RHEA:11412"/>
        <dbReference type="ChEBI" id="CHEBI:15378"/>
        <dbReference type="ChEBI" id="CHEBI:30616"/>
        <dbReference type="ChEBI" id="CHEBI:44841"/>
        <dbReference type="ChEBI" id="CHEBI:72950"/>
        <dbReference type="ChEBI" id="CHEBI:456215"/>
        <dbReference type="EC" id="2.7.6.3"/>
    </reaction>
</comment>
<dbReference type="InterPro" id="IPR043133">
    <property type="entry name" value="GTP-CH-I_C/QueF"/>
</dbReference>
<keyword evidence="9" id="KW-0418">Kinase</keyword>
<evidence type="ECO:0000256" key="6">
    <source>
        <dbReference type="ARBA" id="ARBA00009640"/>
    </source>
</evidence>
<dbReference type="SUPFAM" id="SSF55620">
    <property type="entry name" value="Tetrahydrobiopterin biosynthesis enzymes-like"/>
    <property type="match status" value="1"/>
</dbReference>
<dbReference type="CDD" id="cd00483">
    <property type="entry name" value="HPPK"/>
    <property type="match status" value="1"/>
</dbReference>
<evidence type="ECO:0000256" key="13">
    <source>
        <dbReference type="RuleBase" id="RU362079"/>
    </source>
</evidence>
<name>A0A0U4NZ79_9MICO</name>
<dbReference type="EMBL" id="AP017315">
    <property type="protein sequence ID" value="BAU33507.1"/>
    <property type="molecule type" value="Genomic_DNA"/>
</dbReference>
<dbReference type="GO" id="GO:0005524">
    <property type="term" value="F:ATP binding"/>
    <property type="evidence" value="ECO:0007669"/>
    <property type="project" value="UniProtKB-KW"/>
</dbReference>
<comment type="pathway">
    <text evidence="4">Cofactor biosynthesis; tetrahydrofolate biosynthesis; 2-amino-4-hydroxy-6-hydroxymethyl-7,8-dihydropteridine diphosphate from 7,8-dihydroneopterin triphosphate: step 4/4.</text>
</comment>
<dbReference type="NCBIfam" id="TIGR00525">
    <property type="entry name" value="folB"/>
    <property type="match status" value="1"/>
</dbReference>
<evidence type="ECO:0000256" key="7">
    <source>
        <dbReference type="ARBA" id="ARBA00022679"/>
    </source>
</evidence>
<evidence type="ECO:0000313" key="15">
    <source>
        <dbReference type="EMBL" id="BAU33507.1"/>
    </source>
</evidence>
<dbReference type="InterPro" id="IPR006156">
    <property type="entry name" value="Dihydroneopterin_aldolase"/>
</dbReference>
<organism evidence="15 16">
    <name type="scientific">Microcella alkaliphila</name>
    <dbReference type="NCBI Taxonomy" id="279828"/>
    <lineage>
        <taxon>Bacteria</taxon>
        <taxon>Bacillati</taxon>
        <taxon>Actinomycetota</taxon>
        <taxon>Actinomycetes</taxon>
        <taxon>Micrococcales</taxon>
        <taxon>Microbacteriaceae</taxon>
        <taxon>Microcella</taxon>
    </lineage>
</organism>
<dbReference type="UniPathway" id="UPA00077">
    <property type="reaction ID" value="UER00154"/>
</dbReference>
<dbReference type="RefSeq" id="WP_231923963.1">
    <property type="nucleotide sequence ID" value="NZ_AP017315.1"/>
</dbReference>
<accession>A0A0U4NZ79</accession>
<dbReference type="KEGG" id="malk:MalAC0309_2673"/>